<evidence type="ECO:0000256" key="1">
    <source>
        <dbReference type="SAM" id="SignalP"/>
    </source>
</evidence>
<evidence type="ECO:0000313" key="4">
    <source>
        <dbReference type="Proteomes" id="UP001597419"/>
    </source>
</evidence>
<dbReference type="RefSeq" id="WP_378213988.1">
    <property type="nucleotide sequence ID" value="NZ_BAABHG010000001.1"/>
</dbReference>
<feature type="domain" description="GmrSD restriction endonucleases C-terminal" evidence="2">
    <location>
        <begin position="97"/>
        <end position="201"/>
    </location>
</feature>
<keyword evidence="4" id="KW-1185">Reference proteome</keyword>
<reference evidence="4" key="1">
    <citation type="journal article" date="2019" name="Int. J. Syst. Evol. Microbiol.">
        <title>The Global Catalogue of Microorganisms (GCM) 10K type strain sequencing project: providing services to taxonomists for standard genome sequencing and annotation.</title>
        <authorList>
            <consortium name="The Broad Institute Genomics Platform"/>
            <consortium name="The Broad Institute Genome Sequencing Center for Infectious Disease"/>
            <person name="Wu L."/>
            <person name="Ma J."/>
        </authorList>
    </citation>
    <scope>NUCLEOTIDE SEQUENCE [LARGE SCALE GENOMIC DNA]</scope>
    <source>
        <strain evidence="4">CGMCC 4.7643</strain>
    </source>
</reference>
<accession>A0ABW5GT58</accession>
<name>A0ABW5GT58_9PSEU</name>
<keyword evidence="1" id="KW-0732">Signal</keyword>
<evidence type="ECO:0000313" key="3">
    <source>
        <dbReference type="EMBL" id="MFD2463973.1"/>
    </source>
</evidence>
<proteinExistence type="predicted"/>
<feature type="signal peptide" evidence="1">
    <location>
        <begin position="1"/>
        <end position="25"/>
    </location>
</feature>
<dbReference type="EMBL" id="JBHUKU010000022">
    <property type="protein sequence ID" value="MFD2463973.1"/>
    <property type="molecule type" value="Genomic_DNA"/>
</dbReference>
<dbReference type="PANTHER" id="PTHR24094:SF15">
    <property type="entry name" value="AMP-DEPENDENT SYNTHETASE_LIGASE DOMAIN-CONTAINING PROTEIN-RELATED"/>
    <property type="match status" value="1"/>
</dbReference>
<dbReference type="GO" id="GO:0004519">
    <property type="term" value="F:endonuclease activity"/>
    <property type="evidence" value="ECO:0007669"/>
    <property type="project" value="UniProtKB-KW"/>
</dbReference>
<organism evidence="3 4">
    <name type="scientific">Amycolatopsis samaneae</name>
    <dbReference type="NCBI Taxonomy" id="664691"/>
    <lineage>
        <taxon>Bacteria</taxon>
        <taxon>Bacillati</taxon>
        <taxon>Actinomycetota</taxon>
        <taxon>Actinomycetes</taxon>
        <taxon>Pseudonocardiales</taxon>
        <taxon>Pseudonocardiaceae</taxon>
        <taxon>Amycolatopsis</taxon>
    </lineage>
</organism>
<dbReference type="Pfam" id="PF07510">
    <property type="entry name" value="GmrSD_C"/>
    <property type="match status" value="1"/>
</dbReference>
<keyword evidence="3" id="KW-0540">Nuclease</keyword>
<comment type="caution">
    <text evidence="3">The sequence shown here is derived from an EMBL/GenBank/DDBJ whole genome shotgun (WGS) entry which is preliminary data.</text>
</comment>
<keyword evidence="3" id="KW-0255">Endonuclease</keyword>
<evidence type="ECO:0000259" key="2">
    <source>
        <dbReference type="Pfam" id="PF07510"/>
    </source>
</evidence>
<gene>
    <name evidence="3" type="ORF">ACFSYJ_35520</name>
</gene>
<dbReference type="Proteomes" id="UP001597419">
    <property type="component" value="Unassembled WGS sequence"/>
</dbReference>
<protein>
    <submittedName>
        <fullName evidence="3">HNH endonuclease family protein</fullName>
    </submittedName>
</protein>
<keyword evidence="3" id="KW-0378">Hydrolase</keyword>
<feature type="chain" id="PRO_5045576416" evidence="1">
    <location>
        <begin position="26"/>
        <end position="207"/>
    </location>
</feature>
<dbReference type="InterPro" id="IPR011089">
    <property type="entry name" value="GmrSD_C"/>
</dbReference>
<sequence length="207" mass="22767">MLRLFILTLLVALVGVVGLAGSAGATPPGVPDAPTAKAELTALRVAADGSMDGYSRKKFPHWIDQGDGCNTREVVLKRDGADVKVDEDCRPVSGSWHSPYDGETWDSPSDIDIDHLVPLADAWRTGASSWTTAKRRAFANDLDGPQLVAVTNYVNREKGDKTPDEWKPPLVSYWCTYAKMWTHVKHKWRLTITTEEKSALTGMLARC</sequence>
<dbReference type="PANTHER" id="PTHR24094">
    <property type="entry name" value="SECRETED PROTEIN"/>
    <property type="match status" value="1"/>
</dbReference>